<dbReference type="SUPFAM" id="SSF51445">
    <property type="entry name" value="(Trans)glycosidases"/>
    <property type="match status" value="1"/>
</dbReference>
<dbReference type="SMART" id="SM01217">
    <property type="entry name" value="Fn3_like"/>
    <property type="match status" value="1"/>
</dbReference>
<dbReference type="Pfam" id="PF00933">
    <property type="entry name" value="Glyco_hydro_3"/>
    <property type="match status" value="1"/>
</dbReference>
<dbReference type="CDD" id="cd04084">
    <property type="entry name" value="CBM6_xylanase-like"/>
    <property type="match status" value="1"/>
</dbReference>
<dbReference type="FunFam" id="2.60.40.10:FF:000495">
    <property type="entry name" value="Periplasmic beta-glucosidase"/>
    <property type="match status" value="1"/>
</dbReference>
<dbReference type="AlphaFoldDB" id="A0A173MZS9"/>
<dbReference type="GO" id="GO:0031222">
    <property type="term" value="P:arabinan catabolic process"/>
    <property type="evidence" value="ECO:0007669"/>
    <property type="project" value="TreeGrafter"/>
</dbReference>
<dbReference type="PANTHER" id="PTHR42721:SF3">
    <property type="entry name" value="BETA-D-XYLOSIDASE 5-RELATED"/>
    <property type="match status" value="1"/>
</dbReference>
<organism evidence="5">
    <name type="scientific">Clostridium cellulovorans</name>
    <dbReference type="NCBI Taxonomy" id="1493"/>
    <lineage>
        <taxon>Bacteria</taxon>
        <taxon>Bacillati</taxon>
        <taxon>Bacillota</taxon>
        <taxon>Clostridia</taxon>
        <taxon>Eubacteriales</taxon>
        <taxon>Clostridiaceae</taxon>
        <taxon>Clostridium</taxon>
    </lineage>
</organism>
<dbReference type="Pfam" id="PF14310">
    <property type="entry name" value="Fn3-like"/>
    <property type="match status" value="1"/>
</dbReference>
<dbReference type="GO" id="GO:0009044">
    <property type="term" value="F:xylan 1,4-beta-xylosidase activity"/>
    <property type="evidence" value="ECO:0007669"/>
    <property type="project" value="InterPro"/>
</dbReference>
<dbReference type="InterPro" id="IPR008979">
    <property type="entry name" value="Galactose-bd-like_sf"/>
</dbReference>
<dbReference type="Gene3D" id="2.60.120.260">
    <property type="entry name" value="Galactose-binding domain-like"/>
    <property type="match status" value="1"/>
</dbReference>
<dbReference type="InterPro" id="IPR036962">
    <property type="entry name" value="Glyco_hydro_3_N_sf"/>
</dbReference>
<feature type="domain" description="CBM6" evidence="4">
    <location>
        <begin position="838"/>
        <end position="963"/>
    </location>
</feature>
<name>A0A173MZS9_CLOCL</name>
<dbReference type="InterPro" id="IPR017853">
    <property type="entry name" value="GH"/>
</dbReference>
<dbReference type="Gene3D" id="3.40.50.1700">
    <property type="entry name" value="Glycoside hydrolase family 3 C-terminal domain"/>
    <property type="match status" value="1"/>
</dbReference>
<dbReference type="OMA" id="GAHTFRM"/>
<dbReference type="PRINTS" id="PR00133">
    <property type="entry name" value="GLHYDRLASE3"/>
</dbReference>
<dbReference type="GO" id="GO:0008422">
    <property type="term" value="F:beta-glucosidase activity"/>
    <property type="evidence" value="ECO:0007669"/>
    <property type="project" value="UniProtKB-ARBA"/>
</dbReference>
<dbReference type="CDD" id="cd23343">
    <property type="entry name" value="beta-trefoil_FSCN_BglX-like"/>
    <property type="match status" value="1"/>
</dbReference>
<dbReference type="InterPro" id="IPR036881">
    <property type="entry name" value="Glyco_hydro_3_C_sf"/>
</dbReference>
<protein>
    <submittedName>
        <fullName evidence="5">Beta-glucosidase</fullName>
    </submittedName>
</protein>
<dbReference type="Pfam" id="PF03422">
    <property type="entry name" value="CBM_6"/>
    <property type="match status" value="1"/>
</dbReference>
<dbReference type="PROSITE" id="PS51175">
    <property type="entry name" value="CBM6"/>
    <property type="match status" value="1"/>
</dbReference>
<sequence length="965" mass="109038">MTTERMENNKILYPFRNPNINIEERLDDLISRLTLEEKIHVLPGYQAPIERLGIQAYYVGGEGAHGLVRRQGKLTGPTTVFPQPIGLSSTWNPNLMSEIGKVISDEARAYYKKSDKIAGLNIWAPTVDMERDPRWGRTEEAYGEDPYLTGKLSAALTKAERGEDPFYLKMVPTLKHFYANNYEKERISCSSSIDPRNKYEYYLKAFKPSIVEGGAQSIMTSYNAINGIPGMVNPEIQTILKDQWGLESFTVSDGGAVCQVVDYHKYFVSHAETIASSIKAGLDSFTDNPDMVVAAARDAMERGLMTEDDLDKAVRNIFRTRIRLGQLDPEGYDPYDYISDEVICSEENSKVALKAAREAMVLLKNENNILPLNKEKLKKVAVIGPLADELLMDWYSGIHPYKVTPLEGIKKKLQEVQVTYSDGADIVTLTSLLNNKLIAQYQDNENILYANKTELCDEALFKHIDWGWGSHTLRSKANNKYMSSKRDKEGILAADQEEAFGWFVKELFNFDRDSDNNYYLRTWNWENIGVGEDEKLFINTGKPKVEVDKYKFKKSLISSGIEEATSAAKDADVAIVVVGNNPVINGKEEVDRKDIILPPSQQELIKAVYETNKNTIVVIVGTYPFAINWEQENIPAIMFTASGGQELGTAIADSIFGDYAPAGRLSMTWYKSIEQLPDITDYDIIKGKRTYMYFDQEVIYPFGHGLTYPNFEYKDLLIKSKNYTNNDTIEVSCDIINTGNIDSDEVAQLYVSAIKSRIVRPIRELKGFERINIKAGEKKTVNFKVKVEDLAIWDVTRNKYCVEAGEYKFEIGTSSKDIKLEGNVYIDGEIIPSRDLSLKTRAENYDDYNKVILKNCIKGGTCVSNIDNNSWLCYKDVDFSLSYSTFMAQVANDTTKAIIEVRIDSLEGEVIGTLEVPSTGGLQNWIINSCEIKNITGIHDVYFTFNVGDRFNGELRISYFQFITG</sequence>
<dbReference type="GO" id="GO:0030246">
    <property type="term" value="F:carbohydrate binding"/>
    <property type="evidence" value="ECO:0007669"/>
    <property type="project" value="InterPro"/>
</dbReference>
<comment type="similarity">
    <text evidence="1">Belongs to the glycosyl hydrolase 3 family.</text>
</comment>
<dbReference type="InterPro" id="IPR006584">
    <property type="entry name" value="Cellulose-bd_IV"/>
</dbReference>
<dbReference type="Pfam" id="PF01915">
    <property type="entry name" value="Glyco_hydro_3_C"/>
    <property type="match status" value="1"/>
</dbReference>
<dbReference type="InterPro" id="IPR005084">
    <property type="entry name" value="CBM6"/>
</dbReference>
<keyword evidence="3" id="KW-0378">Hydrolase</keyword>
<dbReference type="PANTHER" id="PTHR42721">
    <property type="entry name" value="SUGAR HYDROLASE-RELATED"/>
    <property type="match status" value="1"/>
</dbReference>
<evidence type="ECO:0000256" key="3">
    <source>
        <dbReference type="ARBA" id="ARBA00022801"/>
    </source>
</evidence>
<dbReference type="InterPro" id="IPR026891">
    <property type="entry name" value="Fn3-like"/>
</dbReference>
<evidence type="ECO:0000259" key="4">
    <source>
        <dbReference type="PROSITE" id="PS51175"/>
    </source>
</evidence>
<dbReference type="Gene3D" id="2.60.120.380">
    <property type="match status" value="1"/>
</dbReference>
<dbReference type="GO" id="GO:0046556">
    <property type="term" value="F:alpha-L-arabinofuranosidase activity"/>
    <property type="evidence" value="ECO:0007669"/>
    <property type="project" value="TreeGrafter"/>
</dbReference>
<dbReference type="Gene3D" id="3.20.20.300">
    <property type="entry name" value="Glycoside hydrolase, family 3, N-terminal domain"/>
    <property type="match status" value="1"/>
</dbReference>
<reference evidence="5" key="1">
    <citation type="submission" date="2009-04" db="EMBL/GenBank/DDBJ databases">
        <title>Clostridium cellulovorans cellulosomal and noncellulosomal genes.</title>
        <authorList>
            <person name="Tamaru Y."/>
        </authorList>
    </citation>
    <scope>NUCLEOTIDE SEQUENCE</scope>
</reference>
<proteinExistence type="inferred from homology"/>
<evidence type="ECO:0000256" key="1">
    <source>
        <dbReference type="ARBA" id="ARBA00005336"/>
    </source>
</evidence>
<dbReference type="Gene3D" id="2.60.40.10">
    <property type="entry name" value="Immunoglobulins"/>
    <property type="match status" value="1"/>
</dbReference>
<accession>A0A173MZS9</accession>
<keyword evidence="2" id="KW-0732">Signal</keyword>
<dbReference type="SMART" id="SM00606">
    <property type="entry name" value="CBD_IV"/>
    <property type="match status" value="1"/>
</dbReference>
<dbReference type="InterPro" id="IPR044993">
    <property type="entry name" value="BXL"/>
</dbReference>
<dbReference type="InterPro" id="IPR001764">
    <property type="entry name" value="Glyco_hydro_3_N"/>
</dbReference>
<dbReference type="EMBL" id="AB499182">
    <property type="protein sequence ID" value="BAV13081.1"/>
    <property type="molecule type" value="Genomic_DNA"/>
</dbReference>
<dbReference type="GO" id="GO:0045493">
    <property type="term" value="P:xylan catabolic process"/>
    <property type="evidence" value="ECO:0007669"/>
    <property type="project" value="InterPro"/>
</dbReference>
<dbReference type="InterPro" id="IPR002772">
    <property type="entry name" value="Glyco_hydro_3_C"/>
</dbReference>
<evidence type="ECO:0000256" key="2">
    <source>
        <dbReference type="ARBA" id="ARBA00022729"/>
    </source>
</evidence>
<gene>
    <name evidence="5" type="primary">Bgl3A</name>
</gene>
<dbReference type="SUPFAM" id="SSF52279">
    <property type="entry name" value="Beta-D-glucan exohydrolase, C-terminal domain"/>
    <property type="match status" value="1"/>
</dbReference>
<dbReference type="SUPFAM" id="SSF49785">
    <property type="entry name" value="Galactose-binding domain-like"/>
    <property type="match status" value="1"/>
</dbReference>
<evidence type="ECO:0000313" key="5">
    <source>
        <dbReference type="EMBL" id="BAV13081.1"/>
    </source>
</evidence>
<dbReference type="InterPro" id="IPR013783">
    <property type="entry name" value="Ig-like_fold"/>
</dbReference>